<evidence type="ECO:0000313" key="5">
    <source>
        <dbReference type="EMBL" id="GIG78972.1"/>
    </source>
</evidence>
<dbReference type="Gene3D" id="3.40.50.150">
    <property type="entry name" value="Vaccinia Virus protein VP39"/>
    <property type="match status" value="1"/>
</dbReference>
<keyword evidence="3" id="KW-0808">Transferase</keyword>
<accession>A0A8J3LUF8</accession>
<dbReference type="Proteomes" id="UP000630097">
    <property type="component" value="Unassembled WGS sequence"/>
</dbReference>
<reference evidence="5 6" key="1">
    <citation type="submission" date="2021-01" db="EMBL/GenBank/DDBJ databases">
        <title>Whole genome shotgun sequence of Planotetraspora kaengkrachanensis NBRC 104272.</title>
        <authorList>
            <person name="Komaki H."/>
            <person name="Tamura T."/>
        </authorList>
    </citation>
    <scope>NUCLEOTIDE SEQUENCE [LARGE SCALE GENOMIC DNA]</scope>
    <source>
        <strain evidence="5 6">NBRC 104272</strain>
    </source>
</reference>
<dbReference type="GO" id="GO:0032259">
    <property type="term" value="P:methylation"/>
    <property type="evidence" value="ECO:0007669"/>
    <property type="project" value="UniProtKB-KW"/>
</dbReference>
<dbReference type="EMBL" id="BONV01000006">
    <property type="protein sequence ID" value="GIG78972.1"/>
    <property type="molecule type" value="Genomic_DNA"/>
</dbReference>
<dbReference type="AlphaFoldDB" id="A0A8J3LUF8"/>
<dbReference type="Pfam" id="PF08241">
    <property type="entry name" value="Methyltransf_11"/>
    <property type="match status" value="1"/>
</dbReference>
<dbReference type="InterPro" id="IPR029063">
    <property type="entry name" value="SAM-dependent_MTases_sf"/>
</dbReference>
<dbReference type="PANTHER" id="PTHR44942:SF4">
    <property type="entry name" value="METHYLTRANSFERASE TYPE 11 DOMAIN-CONTAINING PROTEIN"/>
    <property type="match status" value="1"/>
</dbReference>
<dbReference type="SUPFAM" id="SSF53335">
    <property type="entry name" value="S-adenosyl-L-methionine-dependent methyltransferases"/>
    <property type="match status" value="1"/>
</dbReference>
<comment type="similarity">
    <text evidence="1">Belongs to the methyltransferase superfamily.</text>
</comment>
<evidence type="ECO:0000259" key="4">
    <source>
        <dbReference type="Pfam" id="PF08241"/>
    </source>
</evidence>
<sequence>MPVTLMGEDEQAGRTADDVAGEGGLAALRRLTKTISAMETRRTTIIEELRRQERASWEEIGRACGMTRQGATRRWSRRLQAGSFGAAAEAYHRGRPGYPLSSLEWLIPRAARRVLDLGAGTGKFTRLLVEAGLKVFAVEPSEGMRARLSAAVPAAIVHEGSAERIPLQDGSVDAVVVAQAWHWVDPDLALPEVARVLVPGGTLALLWNIRDNAEPWVADLDGILHQHTRQAIDTQPPIGEPFSRPERLEIRWNQVMTRAELLDMVASRSYVITLPDPDRLRLLGEVEALLDSHPDLKGRSEITMPYLTRCTRVRRH</sequence>
<evidence type="ECO:0000256" key="3">
    <source>
        <dbReference type="ARBA" id="ARBA00022679"/>
    </source>
</evidence>
<name>A0A8J3LUF8_9ACTN</name>
<dbReference type="CDD" id="cd02440">
    <property type="entry name" value="AdoMet_MTases"/>
    <property type="match status" value="1"/>
</dbReference>
<keyword evidence="2 5" id="KW-0489">Methyltransferase</keyword>
<dbReference type="RefSeq" id="WP_203882446.1">
    <property type="nucleotide sequence ID" value="NZ_BAABHH010000009.1"/>
</dbReference>
<dbReference type="PANTHER" id="PTHR44942">
    <property type="entry name" value="METHYLTRANSF_11 DOMAIN-CONTAINING PROTEIN"/>
    <property type="match status" value="1"/>
</dbReference>
<dbReference type="GO" id="GO:0008757">
    <property type="term" value="F:S-adenosylmethionine-dependent methyltransferase activity"/>
    <property type="evidence" value="ECO:0007669"/>
    <property type="project" value="InterPro"/>
</dbReference>
<organism evidence="5 6">
    <name type="scientific">Planotetraspora kaengkrachanensis</name>
    <dbReference type="NCBI Taxonomy" id="575193"/>
    <lineage>
        <taxon>Bacteria</taxon>
        <taxon>Bacillati</taxon>
        <taxon>Actinomycetota</taxon>
        <taxon>Actinomycetes</taxon>
        <taxon>Streptosporangiales</taxon>
        <taxon>Streptosporangiaceae</taxon>
        <taxon>Planotetraspora</taxon>
    </lineage>
</organism>
<feature type="domain" description="Methyltransferase type 11" evidence="4">
    <location>
        <begin position="115"/>
        <end position="204"/>
    </location>
</feature>
<evidence type="ECO:0000256" key="2">
    <source>
        <dbReference type="ARBA" id="ARBA00022603"/>
    </source>
</evidence>
<keyword evidence="6" id="KW-1185">Reference proteome</keyword>
<evidence type="ECO:0000313" key="6">
    <source>
        <dbReference type="Proteomes" id="UP000630097"/>
    </source>
</evidence>
<comment type="caution">
    <text evidence="5">The sequence shown here is derived from an EMBL/GenBank/DDBJ whole genome shotgun (WGS) entry which is preliminary data.</text>
</comment>
<dbReference type="InterPro" id="IPR013216">
    <property type="entry name" value="Methyltransf_11"/>
</dbReference>
<dbReference type="InterPro" id="IPR051052">
    <property type="entry name" value="Diverse_substrate_MTase"/>
</dbReference>
<protein>
    <submittedName>
        <fullName evidence="5">Putative methyltransferase</fullName>
    </submittedName>
</protein>
<proteinExistence type="inferred from homology"/>
<gene>
    <name evidence="5" type="ORF">Pka01_20990</name>
</gene>
<evidence type="ECO:0000256" key="1">
    <source>
        <dbReference type="ARBA" id="ARBA00008361"/>
    </source>
</evidence>